<keyword evidence="6" id="KW-0969">Cilium</keyword>
<comment type="caution">
    <text evidence="6">The sequence shown here is derived from an EMBL/GenBank/DDBJ whole genome shotgun (WGS) entry which is preliminary data.</text>
</comment>
<dbReference type="InterPro" id="IPR039246">
    <property type="entry name" value="Flagellar_FlgA"/>
</dbReference>
<evidence type="ECO:0000313" key="7">
    <source>
        <dbReference type="Proteomes" id="UP000703893"/>
    </source>
</evidence>
<dbReference type="SMART" id="SM00858">
    <property type="entry name" value="SAF"/>
    <property type="match status" value="1"/>
</dbReference>
<evidence type="ECO:0000313" key="6">
    <source>
        <dbReference type="EMBL" id="MBM3274061.1"/>
    </source>
</evidence>
<protein>
    <recommendedName>
        <fullName evidence="4">Flagella basal body P-ring formation protein FlgA</fullName>
    </recommendedName>
</protein>
<keyword evidence="6" id="KW-0282">Flagellum</keyword>
<keyword evidence="3 4" id="KW-0574">Periplasm</keyword>
<organism evidence="6 7">
    <name type="scientific">Candidatus Tanganyikabacteria bacterium</name>
    <dbReference type="NCBI Taxonomy" id="2961651"/>
    <lineage>
        <taxon>Bacteria</taxon>
        <taxon>Bacillati</taxon>
        <taxon>Candidatus Sericytochromatia</taxon>
        <taxon>Candidatus Tanganyikabacteria</taxon>
    </lineage>
</organism>
<comment type="function">
    <text evidence="4">Involved in the assembly process of the P-ring formation. It may associate with FlgF on the rod constituting a structure essential for the P-ring assembly or may act as a modulator protein for the P-ring assembly.</text>
</comment>
<dbReference type="Proteomes" id="UP000703893">
    <property type="component" value="Unassembled WGS sequence"/>
</dbReference>
<dbReference type="AlphaFoldDB" id="A0A937X137"/>
<proteinExistence type="inferred from homology"/>
<dbReference type="NCBIfam" id="TIGR03170">
    <property type="entry name" value="flgA_cterm"/>
    <property type="match status" value="1"/>
</dbReference>
<dbReference type="InterPro" id="IPR013974">
    <property type="entry name" value="SAF"/>
</dbReference>
<dbReference type="Gene3D" id="2.30.30.760">
    <property type="match status" value="1"/>
</dbReference>
<dbReference type="Gene3D" id="3.90.1210.10">
    <property type="entry name" value="Antifreeze-like/N-acetylneuraminic acid synthase C-terminal domain"/>
    <property type="match status" value="1"/>
</dbReference>
<feature type="signal peptide" evidence="4">
    <location>
        <begin position="1"/>
        <end position="26"/>
    </location>
</feature>
<evidence type="ECO:0000256" key="3">
    <source>
        <dbReference type="ARBA" id="ARBA00022764"/>
    </source>
</evidence>
<evidence type="ECO:0000256" key="4">
    <source>
        <dbReference type="RuleBase" id="RU362063"/>
    </source>
</evidence>
<reference evidence="6 7" key="1">
    <citation type="submission" date="2019-03" db="EMBL/GenBank/DDBJ databases">
        <title>Lake Tanganyika Metagenome-Assembled Genomes (MAGs).</title>
        <authorList>
            <person name="Tran P."/>
        </authorList>
    </citation>
    <scope>NUCLEOTIDE SEQUENCE [LARGE SCALE GENOMIC DNA]</scope>
    <source>
        <strain evidence="6">K_DeepCast_65m_m2_236</strain>
    </source>
</reference>
<comment type="subcellular location">
    <subcellularLocation>
        <location evidence="1 4">Periplasm</location>
    </subcellularLocation>
</comment>
<dbReference type="CDD" id="cd11614">
    <property type="entry name" value="SAF_CpaB_FlgA_like"/>
    <property type="match status" value="1"/>
</dbReference>
<keyword evidence="6" id="KW-0966">Cell projection</keyword>
<name>A0A937X137_9BACT</name>
<dbReference type="EMBL" id="VGJX01000111">
    <property type="protein sequence ID" value="MBM3274061.1"/>
    <property type="molecule type" value="Genomic_DNA"/>
</dbReference>
<dbReference type="PANTHER" id="PTHR36307">
    <property type="entry name" value="FLAGELLA BASAL BODY P-RING FORMATION PROTEIN FLGA"/>
    <property type="match status" value="1"/>
</dbReference>
<gene>
    <name evidence="6" type="primary">flgA</name>
    <name evidence="6" type="ORF">FJZ00_02825</name>
</gene>
<dbReference type="GO" id="GO:0042597">
    <property type="term" value="C:periplasmic space"/>
    <property type="evidence" value="ECO:0007669"/>
    <property type="project" value="UniProtKB-SubCell"/>
</dbReference>
<feature type="chain" id="PRO_5038164077" description="Flagella basal body P-ring formation protein FlgA" evidence="4">
    <location>
        <begin position="27"/>
        <end position="245"/>
    </location>
</feature>
<comment type="similarity">
    <text evidence="4">Belongs to the FlgA family.</text>
</comment>
<feature type="domain" description="SAF" evidence="5">
    <location>
        <begin position="112"/>
        <end position="174"/>
    </location>
</feature>
<dbReference type="GO" id="GO:0044780">
    <property type="term" value="P:bacterial-type flagellum assembly"/>
    <property type="evidence" value="ECO:0007669"/>
    <property type="project" value="InterPro"/>
</dbReference>
<dbReference type="Pfam" id="PF13144">
    <property type="entry name" value="ChapFlgA"/>
    <property type="match status" value="1"/>
</dbReference>
<dbReference type="InterPro" id="IPR017585">
    <property type="entry name" value="SAF_FlgA"/>
</dbReference>
<accession>A0A937X137</accession>
<evidence type="ECO:0000259" key="5">
    <source>
        <dbReference type="SMART" id="SM00858"/>
    </source>
</evidence>
<keyword evidence="2 4" id="KW-0732">Signal</keyword>
<evidence type="ECO:0000256" key="2">
    <source>
        <dbReference type="ARBA" id="ARBA00022729"/>
    </source>
</evidence>
<keyword evidence="4" id="KW-1005">Bacterial flagellum biogenesis</keyword>
<evidence type="ECO:0000256" key="1">
    <source>
        <dbReference type="ARBA" id="ARBA00004418"/>
    </source>
</evidence>
<sequence>MPSKKTRAVAAVAAASVLVLAAPALALTEQDCVDFVRNQAALMYRVPLADVSVKWEGPRLADITNRVPKEGTLSLIGNQYRLAGTMPVPLQVFEKGAKVATIYPRLSINVQQEVAVATGRITRGRVIDGSVIRIEKRPATQINGQPFTSIEGLIGATSRVDIPAGAILSGVMVEVPPVIRSGANVSVRVNVGGLSIYSSGQVLQDGRPGQLVRVLNVKSQKEFLAKVAGPEVVEVDVEPDNGEGN</sequence>
<dbReference type="PANTHER" id="PTHR36307:SF1">
    <property type="entry name" value="FLAGELLA BASAL BODY P-RING FORMATION PROTEIN FLGA"/>
    <property type="match status" value="1"/>
</dbReference>